<comment type="caution">
    <text evidence="1">The sequence shown here is derived from an EMBL/GenBank/DDBJ whole genome shotgun (WGS) entry which is preliminary data.</text>
</comment>
<reference evidence="1 2" key="1">
    <citation type="submission" date="2021-07" db="EMBL/GenBank/DDBJ databases">
        <title>The Aristolochia fimbriata genome: insights into angiosperm evolution, floral development and chemical biosynthesis.</title>
        <authorList>
            <person name="Jiao Y."/>
        </authorList>
    </citation>
    <scope>NUCLEOTIDE SEQUENCE [LARGE SCALE GENOMIC DNA]</scope>
    <source>
        <strain evidence="1">IBCAS-2021</strain>
        <tissue evidence="1">Leaf</tissue>
    </source>
</reference>
<dbReference type="AlphaFoldDB" id="A0AAV7F7Q8"/>
<evidence type="ECO:0000313" key="1">
    <source>
        <dbReference type="EMBL" id="KAG9457003.1"/>
    </source>
</evidence>
<dbReference type="Proteomes" id="UP000825729">
    <property type="component" value="Unassembled WGS sequence"/>
</dbReference>
<proteinExistence type="predicted"/>
<organism evidence="1 2">
    <name type="scientific">Aristolochia fimbriata</name>
    <name type="common">White veined hardy Dutchman's pipe vine</name>
    <dbReference type="NCBI Taxonomy" id="158543"/>
    <lineage>
        <taxon>Eukaryota</taxon>
        <taxon>Viridiplantae</taxon>
        <taxon>Streptophyta</taxon>
        <taxon>Embryophyta</taxon>
        <taxon>Tracheophyta</taxon>
        <taxon>Spermatophyta</taxon>
        <taxon>Magnoliopsida</taxon>
        <taxon>Magnoliidae</taxon>
        <taxon>Piperales</taxon>
        <taxon>Aristolochiaceae</taxon>
        <taxon>Aristolochia</taxon>
    </lineage>
</organism>
<sequence>MKLERKNQVAICFHQVPTGNFFRGRRGTLADSVTRYLRMPESFDTTKRQSMFLQQVQLWIGLWTSCGLWTCRLPRPWD</sequence>
<keyword evidence="2" id="KW-1185">Reference proteome</keyword>
<name>A0AAV7F7Q8_ARIFI</name>
<accession>A0AAV7F7Q8</accession>
<evidence type="ECO:0000313" key="2">
    <source>
        <dbReference type="Proteomes" id="UP000825729"/>
    </source>
</evidence>
<gene>
    <name evidence="1" type="ORF">H6P81_001511</name>
</gene>
<protein>
    <recommendedName>
        <fullName evidence="3">Ycf15</fullName>
    </recommendedName>
</protein>
<evidence type="ECO:0008006" key="3">
    <source>
        <dbReference type="Google" id="ProtNLM"/>
    </source>
</evidence>
<dbReference type="EMBL" id="JAINDJ010000002">
    <property type="protein sequence ID" value="KAG9457003.1"/>
    <property type="molecule type" value="Genomic_DNA"/>
</dbReference>